<dbReference type="GO" id="GO:0000156">
    <property type="term" value="F:phosphorelay response regulator activity"/>
    <property type="evidence" value="ECO:0007669"/>
    <property type="project" value="TreeGrafter"/>
</dbReference>
<name>A0AA48K957_9BACT</name>
<dbReference type="InterPro" id="IPR011006">
    <property type="entry name" value="CheY-like_superfamily"/>
</dbReference>
<dbReference type="SMART" id="SM00448">
    <property type="entry name" value="REC"/>
    <property type="match status" value="1"/>
</dbReference>
<sequence length="246" mass="27898">MDRLNVVIADDEPLALERLARLLNEADCQVVASLEDGPSLLEWVAANGDTKVDVLFLDIQMPGLNGLEVLAELKRPPLTVFVTAHADYAIQAFEAAAVDYLLKPVYEDRLARTLQRVRERKVHRLTTAEWHAMLPPLERVPVLAGFGTILLDLKFITHFEFADDKVWAHALTRRHETTWGSLREVEETFPAAGMVRIQRNLLLRPEAVIGVRELMRGRLEVRLAKHTELIVSRTMAKVLRARLSMD</sequence>
<dbReference type="GO" id="GO:0005829">
    <property type="term" value="C:cytosol"/>
    <property type="evidence" value="ECO:0007669"/>
    <property type="project" value="TreeGrafter"/>
</dbReference>
<dbReference type="PANTHER" id="PTHR48111">
    <property type="entry name" value="REGULATOR OF RPOS"/>
    <property type="match status" value="1"/>
</dbReference>
<dbReference type="RefSeq" id="WP_316415697.1">
    <property type="nucleotide sequence ID" value="NZ_AP027080.1"/>
</dbReference>
<gene>
    <name evidence="5" type="ORF">METEAL_19590</name>
</gene>
<dbReference type="PANTHER" id="PTHR48111:SF69">
    <property type="entry name" value="RESPONSE REGULATOR RECEIVER"/>
    <property type="match status" value="1"/>
</dbReference>
<dbReference type="Pfam" id="PF04397">
    <property type="entry name" value="LytTR"/>
    <property type="match status" value="1"/>
</dbReference>
<feature type="domain" description="HTH LytTR-type" evidence="4">
    <location>
        <begin position="180"/>
        <end position="245"/>
    </location>
</feature>
<reference evidence="6" key="1">
    <citation type="journal article" date="2023" name="Int. J. Syst. Evol. Microbiol.">
        <title>Mesoterricola silvestris gen. nov., sp. nov., Mesoterricola sediminis sp. nov., Geothrix oryzae sp. nov., Geothrix edaphica sp. nov., Geothrix rubra sp. nov., and Geothrix limicola sp. nov., six novel members of Acidobacteriota isolated from soils.</title>
        <authorList>
            <person name="Itoh H."/>
            <person name="Sugisawa Y."/>
            <person name="Mise K."/>
            <person name="Xu Z."/>
            <person name="Kuniyasu M."/>
            <person name="Ushijima N."/>
            <person name="Kawano K."/>
            <person name="Kobayashi E."/>
            <person name="Shiratori Y."/>
            <person name="Masuda Y."/>
            <person name="Senoo K."/>
        </authorList>
    </citation>
    <scope>NUCLEOTIDE SEQUENCE [LARGE SCALE GENOMIC DNA]</scope>
    <source>
        <strain evidence="6">W79</strain>
    </source>
</reference>
<feature type="domain" description="Response regulatory" evidence="3">
    <location>
        <begin position="5"/>
        <end position="118"/>
    </location>
</feature>
<evidence type="ECO:0000256" key="2">
    <source>
        <dbReference type="PROSITE-ProRule" id="PRU00169"/>
    </source>
</evidence>
<evidence type="ECO:0000256" key="1">
    <source>
        <dbReference type="ARBA" id="ARBA00023125"/>
    </source>
</evidence>
<dbReference type="KEGG" id="msil:METEAL_19590"/>
<evidence type="ECO:0000259" key="4">
    <source>
        <dbReference type="PROSITE" id="PS50930"/>
    </source>
</evidence>
<dbReference type="Gene3D" id="2.40.50.1020">
    <property type="entry name" value="LytTr DNA-binding domain"/>
    <property type="match status" value="1"/>
</dbReference>
<keyword evidence="6" id="KW-1185">Reference proteome</keyword>
<dbReference type="GO" id="GO:0000976">
    <property type="term" value="F:transcription cis-regulatory region binding"/>
    <property type="evidence" value="ECO:0007669"/>
    <property type="project" value="TreeGrafter"/>
</dbReference>
<dbReference type="PROSITE" id="PS50930">
    <property type="entry name" value="HTH_LYTTR"/>
    <property type="match status" value="1"/>
</dbReference>
<protein>
    <submittedName>
        <fullName evidence="5">DNA-binding response regulator</fullName>
    </submittedName>
</protein>
<dbReference type="EMBL" id="AP027080">
    <property type="protein sequence ID" value="BDU72785.1"/>
    <property type="molecule type" value="Genomic_DNA"/>
</dbReference>
<dbReference type="AlphaFoldDB" id="A0AA48K957"/>
<keyword evidence="2" id="KW-0597">Phosphoprotein</keyword>
<organism evidence="5 6">
    <name type="scientific">Mesoterricola silvestris</name>
    <dbReference type="NCBI Taxonomy" id="2927979"/>
    <lineage>
        <taxon>Bacteria</taxon>
        <taxon>Pseudomonadati</taxon>
        <taxon>Acidobacteriota</taxon>
        <taxon>Holophagae</taxon>
        <taxon>Holophagales</taxon>
        <taxon>Holophagaceae</taxon>
        <taxon>Mesoterricola</taxon>
    </lineage>
</organism>
<proteinExistence type="predicted"/>
<feature type="modified residue" description="4-aspartylphosphate" evidence="2">
    <location>
        <position position="58"/>
    </location>
</feature>
<keyword evidence="1 5" id="KW-0238">DNA-binding</keyword>
<dbReference type="InterPro" id="IPR007492">
    <property type="entry name" value="LytTR_DNA-bd_dom"/>
</dbReference>
<evidence type="ECO:0000313" key="5">
    <source>
        <dbReference type="EMBL" id="BDU72785.1"/>
    </source>
</evidence>
<dbReference type="SMART" id="SM00850">
    <property type="entry name" value="LytTR"/>
    <property type="match status" value="1"/>
</dbReference>
<dbReference type="Proteomes" id="UP001238179">
    <property type="component" value="Chromosome"/>
</dbReference>
<accession>A0AA48K957</accession>
<evidence type="ECO:0000313" key="6">
    <source>
        <dbReference type="Proteomes" id="UP001238179"/>
    </source>
</evidence>
<dbReference type="PROSITE" id="PS50110">
    <property type="entry name" value="RESPONSE_REGULATORY"/>
    <property type="match status" value="1"/>
</dbReference>
<dbReference type="GO" id="GO:0006355">
    <property type="term" value="P:regulation of DNA-templated transcription"/>
    <property type="evidence" value="ECO:0007669"/>
    <property type="project" value="TreeGrafter"/>
</dbReference>
<dbReference type="GO" id="GO:0032993">
    <property type="term" value="C:protein-DNA complex"/>
    <property type="evidence" value="ECO:0007669"/>
    <property type="project" value="TreeGrafter"/>
</dbReference>
<dbReference type="Gene3D" id="3.40.50.2300">
    <property type="match status" value="1"/>
</dbReference>
<dbReference type="Pfam" id="PF00072">
    <property type="entry name" value="Response_reg"/>
    <property type="match status" value="1"/>
</dbReference>
<evidence type="ECO:0000259" key="3">
    <source>
        <dbReference type="PROSITE" id="PS50110"/>
    </source>
</evidence>
<dbReference type="SUPFAM" id="SSF52172">
    <property type="entry name" value="CheY-like"/>
    <property type="match status" value="1"/>
</dbReference>
<dbReference type="InterPro" id="IPR001789">
    <property type="entry name" value="Sig_transdc_resp-reg_receiver"/>
</dbReference>
<dbReference type="InterPro" id="IPR039420">
    <property type="entry name" value="WalR-like"/>
</dbReference>